<proteinExistence type="predicted"/>
<accession>A0ABZ2F126</accession>
<dbReference type="RefSeq" id="WP_198321718.1">
    <property type="nucleotide sequence ID" value="NZ_CP104311.1"/>
</dbReference>
<organism evidence="1 3">
    <name type="scientific">Methylococcus capsulatus</name>
    <dbReference type="NCBI Taxonomy" id="414"/>
    <lineage>
        <taxon>Bacteria</taxon>
        <taxon>Pseudomonadati</taxon>
        <taxon>Pseudomonadota</taxon>
        <taxon>Gammaproteobacteria</taxon>
        <taxon>Methylococcales</taxon>
        <taxon>Methylococcaceae</taxon>
        <taxon>Methylococcus</taxon>
    </lineage>
</organism>
<dbReference type="Proteomes" id="UP001359308">
    <property type="component" value="Chromosome"/>
</dbReference>
<protein>
    <recommendedName>
        <fullName evidence="4">Tip attachment protein J domain-containing protein</fullName>
    </recommendedName>
</protein>
<dbReference type="EMBL" id="CP104311">
    <property type="protein sequence ID" value="WWF02923.1"/>
    <property type="molecule type" value="Genomic_DNA"/>
</dbReference>
<name>A0ABZ2F126_METCP</name>
<keyword evidence="3" id="KW-1185">Reference proteome</keyword>
<dbReference type="EMBL" id="CP104311">
    <property type="protein sequence ID" value="WWF00741.1"/>
    <property type="molecule type" value="Genomic_DNA"/>
</dbReference>
<sequence>MATAGPNYASTAVSDSALAGNVWSNPGNAGAGDDSYSTAYSNGTQYLKATGFGFSIPTGAVIEGIVVEWERKASGSTVKDKAVRIVKAGTVGATDKSVTTDWPTTDAFASYGGSSDLWGETWTAADINAASFGAAIATNSTFVRTASVDAVRITVYYTPQINLASDAAAVATAAADLTTTIALSGDLAASATLAGDLTTGIALQGAATAAAAAAAYFSVVLDGAIQAQASASADLSTGIALSGNAAGIATLSGNLTTQIPLAGDSASVATAAAGLSTQIAPAGAMSSVASASASLTTSIRLAGSLAASAAASADLSVGRVFIPPASQRIYLAEITCYDPTLPGIRTLRYSSGADGYDNGGILYEPLIQQPATLRREIPTDVVGGHVSASYGALTLVNASGQLKALRDYYFGGYELTLKVGEAGAPYASFTTRLKATVETASFEPNRVAIRLRGREETLKTPLQTLSYGGTNVLPDGLDGTPDDQKGKQRPLGFGRLAAITPPCVNTSLQIYEISTSAFDDIVNVFDGGTFLTRGTEYTSLSAFKSSTVGAGGYNIYKAGPTYIKLEREPFRTLAVCAAEKWDYTQISAAGILKRILQSLGYTAADWVEQDFLDLDAANAGSLGILVGDGETIAGVLDRICISVGAWWGFDNLNRFRVRRFDGPAGNPVATITDEHIQEFGPVGPVQRPLWEVTVQGDWNYAVQPNANLTGQAQEQPARAQWWDKASRDQVISVPSVKANRPLAEKTTLTSYQNGISQCLAEGTRRRARFDDCHDPIAVTLGAPDAWMDLIDLGSEVVLVSDQCGYPAGRAKVVVMTQPDFQRNRLDLILWG</sequence>
<evidence type="ECO:0000313" key="2">
    <source>
        <dbReference type="EMBL" id="WWF02923.1"/>
    </source>
</evidence>
<evidence type="ECO:0000313" key="1">
    <source>
        <dbReference type="EMBL" id="WWF00741.1"/>
    </source>
</evidence>
<reference evidence="1 3" key="1">
    <citation type="submission" date="2022-09" db="EMBL/GenBank/DDBJ databases">
        <authorList>
            <person name="Giprobiosintez L."/>
        </authorList>
    </citation>
    <scope>NUCLEOTIDE SEQUENCE [LARGE SCALE GENOMIC DNA]</scope>
    <source>
        <strain evidence="1">VKPM-B-12549</strain>
        <strain evidence="3">VKPM-B-12549 (GBS-15)</strain>
    </source>
</reference>
<evidence type="ECO:0000313" key="3">
    <source>
        <dbReference type="Proteomes" id="UP001359308"/>
    </source>
</evidence>
<gene>
    <name evidence="2" type="ORF">N4J17_04710</name>
    <name evidence="1" type="ORF">N4J17_09625</name>
</gene>
<evidence type="ECO:0008006" key="4">
    <source>
        <dbReference type="Google" id="ProtNLM"/>
    </source>
</evidence>